<reference evidence="2 3" key="1">
    <citation type="submission" date="2017-06" db="EMBL/GenBank/DDBJ databases">
        <authorList>
            <person name="Kim H.J."/>
            <person name="Triplett B.A."/>
        </authorList>
    </citation>
    <scope>NUCLEOTIDE SEQUENCE [LARGE SCALE GENOMIC DNA]</scope>
    <source>
        <strain evidence="2 3">DSM 25597</strain>
    </source>
</reference>
<evidence type="ECO:0000313" key="2">
    <source>
        <dbReference type="EMBL" id="SNR43528.1"/>
    </source>
</evidence>
<feature type="transmembrane region" description="Helical" evidence="1">
    <location>
        <begin position="21"/>
        <end position="42"/>
    </location>
</feature>
<dbReference type="Proteomes" id="UP000198379">
    <property type="component" value="Unassembled WGS sequence"/>
</dbReference>
<name>A0A238WAK3_9FLAO</name>
<dbReference type="OrthoDB" id="9924495at2"/>
<sequence length="105" mass="11932">MTTQQIEKLAKKNKGKTTQEIYSALMGLKLLKLGIVECIIYVSNNKQCSFIEAKEIVLNSPAWIDKKEEFIKEEQIAVLLNSSKNNLQKLEHMYPSDGTKESISI</sequence>
<dbReference type="RefSeq" id="WP_089370181.1">
    <property type="nucleotide sequence ID" value="NZ_BMEP01000002.1"/>
</dbReference>
<evidence type="ECO:0000313" key="3">
    <source>
        <dbReference type="Proteomes" id="UP000198379"/>
    </source>
</evidence>
<organism evidence="2 3">
    <name type="scientific">Dokdonia pacifica</name>
    <dbReference type="NCBI Taxonomy" id="1627892"/>
    <lineage>
        <taxon>Bacteria</taxon>
        <taxon>Pseudomonadati</taxon>
        <taxon>Bacteroidota</taxon>
        <taxon>Flavobacteriia</taxon>
        <taxon>Flavobacteriales</taxon>
        <taxon>Flavobacteriaceae</taxon>
        <taxon>Dokdonia</taxon>
    </lineage>
</organism>
<accession>A0A238WAK3</accession>
<gene>
    <name evidence="2" type="ORF">SAMN06265376_101870</name>
</gene>
<dbReference type="AlphaFoldDB" id="A0A238WAK3"/>
<evidence type="ECO:0000256" key="1">
    <source>
        <dbReference type="SAM" id="Phobius"/>
    </source>
</evidence>
<keyword evidence="1" id="KW-1133">Transmembrane helix</keyword>
<dbReference type="EMBL" id="FZNY01000001">
    <property type="protein sequence ID" value="SNR43528.1"/>
    <property type="molecule type" value="Genomic_DNA"/>
</dbReference>
<proteinExistence type="predicted"/>
<keyword evidence="3" id="KW-1185">Reference proteome</keyword>
<keyword evidence="1" id="KW-0812">Transmembrane</keyword>
<protein>
    <submittedName>
        <fullName evidence="2">Uncharacterized protein</fullName>
    </submittedName>
</protein>
<keyword evidence="1" id="KW-0472">Membrane</keyword>